<proteinExistence type="predicted"/>
<evidence type="ECO:0000313" key="3">
    <source>
        <dbReference type="EMBL" id="MBD1431812.1"/>
    </source>
</evidence>
<protein>
    <submittedName>
        <fullName evidence="3">Coenzyme F420 hydrogenase/dehydrogenase, beta subunit C-terminal domain</fullName>
    </submittedName>
</protein>
<evidence type="ECO:0000313" key="4">
    <source>
        <dbReference type="Proteomes" id="UP000602759"/>
    </source>
</evidence>
<gene>
    <name evidence="3" type="ORF">H8B06_03160</name>
</gene>
<dbReference type="RefSeq" id="WP_190992830.1">
    <property type="nucleotide sequence ID" value="NZ_JACOIK010000002.1"/>
</dbReference>
<organism evidence="3 4">
    <name type="scientific">Sphingobacterium micropteri</name>
    <dbReference type="NCBI Taxonomy" id="2763501"/>
    <lineage>
        <taxon>Bacteria</taxon>
        <taxon>Pseudomonadati</taxon>
        <taxon>Bacteroidota</taxon>
        <taxon>Sphingobacteriia</taxon>
        <taxon>Sphingobacteriales</taxon>
        <taxon>Sphingobacteriaceae</taxon>
        <taxon>Sphingobacterium</taxon>
    </lineage>
</organism>
<dbReference type="Pfam" id="PF04422">
    <property type="entry name" value="FrhB_FdhB_N"/>
    <property type="match status" value="1"/>
</dbReference>
<dbReference type="PANTHER" id="PTHR31332">
    <property type="entry name" value="7-HYDROXYMETHYL CHLOROPHYLL A REDUCTASE, CHLOROPLASTIC"/>
    <property type="match status" value="1"/>
</dbReference>
<dbReference type="InterPro" id="IPR045220">
    <property type="entry name" value="FRHB/FDHB/HCAR-like"/>
</dbReference>
<accession>A0ABR7YKI2</accession>
<dbReference type="PANTHER" id="PTHR31332:SF0">
    <property type="entry name" value="7-HYDROXYMETHYL CHLOROPHYLL A REDUCTASE, CHLOROPLASTIC"/>
    <property type="match status" value="1"/>
</dbReference>
<dbReference type="InterPro" id="IPR007516">
    <property type="entry name" value="Co_F420_Hydgase/DH_bsu_N"/>
</dbReference>
<evidence type="ECO:0000259" key="2">
    <source>
        <dbReference type="Pfam" id="PF04432"/>
    </source>
</evidence>
<dbReference type="EMBL" id="JACOIK010000002">
    <property type="protein sequence ID" value="MBD1431812.1"/>
    <property type="molecule type" value="Genomic_DNA"/>
</dbReference>
<feature type="domain" description="Coenzyme F420 hydrogenase/dehydrogenase beta subunit C-terminal" evidence="2">
    <location>
        <begin position="174"/>
        <end position="340"/>
    </location>
</feature>
<dbReference type="Pfam" id="PF04432">
    <property type="entry name" value="FrhB_FdhB_C"/>
    <property type="match status" value="1"/>
</dbReference>
<dbReference type="Proteomes" id="UP000602759">
    <property type="component" value="Unassembled WGS sequence"/>
</dbReference>
<sequence length="440" mass="50652">MKENSKKENAVNNLCTGCGVCVSESNGTLEMRWNKFGFISPYHVKGDIPNTTMRVCPFNPKPELDISDEDKLAKIFLKDTDNRDEKIGSYLGTFVGYSREHRITSSSGGIATYIFAQLLERKVVDAVYVVKEVNGTYEYQMFSKKEDITNISKTRYIPVTLEKLFERIDKLDGKIAVSGVACFIKAIRLKQYYHPELRNKIPFLVGIICGGWKSRFFTEFLAQSSGIQTKYKNQDYRIKDPKSSASDYAFGAYDEKDDFFQMKMSKVGDMWGTGLFKSKACDFCTDVLTELADISLGDAWLPQYRSDGLGNSVIVTRSNLANNIIMEGIAKGDLRVSLIDKSQIILSQSSSFSHRWGGLKFRVRMARLSGIKVPYIRKRVFEKISLPYMMVQIQRERTRKYSLIYWYKTKNADNFNKLMHFDLKVLRALTRMYHKLRKRK</sequence>
<reference evidence="3 4" key="1">
    <citation type="submission" date="2020-08" db="EMBL/GenBank/DDBJ databases">
        <title>Sphingobacterium sp. DN00404 isolated from aquaculture water.</title>
        <authorList>
            <person name="Zhang M."/>
        </authorList>
    </citation>
    <scope>NUCLEOTIDE SEQUENCE [LARGE SCALE GENOMIC DNA]</scope>
    <source>
        <strain evidence="3 4">DN00404</strain>
    </source>
</reference>
<dbReference type="InterPro" id="IPR007525">
    <property type="entry name" value="FrhB_FdhB_C"/>
</dbReference>
<evidence type="ECO:0000259" key="1">
    <source>
        <dbReference type="Pfam" id="PF04422"/>
    </source>
</evidence>
<comment type="caution">
    <text evidence="3">The sequence shown here is derived from an EMBL/GenBank/DDBJ whole genome shotgun (WGS) entry which is preliminary data.</text>
</comment>
<keyword evidence="4" id="KW-1185">Reference proteome</keyword>
<name>A0ABR7YKI2_9SPHI</name>
<feature type="domain" description="Coenzyme F420 hydrogenase/dehydrogenase beta subunit N-terminal" evidence="1">
    <location>
        <begin position="94"/>
        <end position="164"/>
    </location>
</feature>